<dbReference type="Proteomes" id="UP001648503">
    <property type="component" value="Unassembled WGS sequence"/>
</dbReference>
<proteinExistence type="predicted"/>
<keyword evidence="2" id="KW-0812">Transmembrane</keyword>
<feature type="region of interest" description="Disordered" evidence="1">
    <location>
        <begin position="186"/>
        <end position="205"/>
    </location>
</feature>
<evidence type="ECO:0000256" key="2">
    <source>
        <dbReference type="SAM" id="Phobius"/>
    </source>
</evidence>
<evidence type="ECO:0000313" key="3">
    <source>
        <dbReference type="EMBL" id="KAH6598132.1"/>
    </source>
</evidence>
<comment type="caution">
    <text evidence="3">The sequence shown here is derived from an EMBL/GenBank/DDBJ whole genome shotgun (WGS) entry which is preliminary data.</text>
</comment>
<name>A0ABQ8FK19_9FUNG</name>
<protein>
    <submittedName>
        <fullName evidence="3">Uncharacterized protein</fullName>
    </submittedName>
</protein>
<keyword evidence="2" id="KW-0472">Membrane</keyword>
<feature type="transmembrane region" description="Helical" evidence="2">
    <location>
        <begin position="157"/>
        <end position="179"/>
    </location>
</feature>
<feature type="compositionally biased region" description="Polar residues" evidence="1">
    <location>
        <begin position="196"/>
        <end position="205"/>
    </location>
</feature>
<evidence type="ECO:0000313" key="4">
    <source>
        <dbReference type="Proteomes" id="UP001648503"/>
    </source>
</evidence>
<reference evidence="3 4" key="1">
    <citation type="submission" date="2021-02" db="EMBL/GenBank/DDBJ databases">
        <title>Variation within the Batrachochytrium salamandrivorans European outbreak.</title>
        <authorList>
            <person name="Kelly M."/>
            <person name="Pasmans F."/>
            <person name="Shea T.P."/>
            <person name="Munoz J.F."/>
            <person name="Carranza S."/>
            <person name="Cuomo C.A."/>
            <person name="Martel A."/>
        </authorList>
    </citation>
    <scope>NUCLEOTIDE SEQUENCE [LARGE SCALE GENOMIC DNA]</scope>
    <source>
        <strain evidence="3 4">AMFP18/2</strain>
    </source>
</reference>
<keyword evidence="2" id="KW-1133">Transmembrane helix</keyword>
<evidence type="ECO:0000256" key="1">
    <source>
        <dbReference type="SAM" id="MobiDB-lite"/>
    </source>
</evidence>
<feature type="transmembrane region" description="Helical" evidence="2">
    <location>
        <begin position="79"/>
        <end position="100"/>
    </location>
</feature>
<organism evidence="3 4">
    <name type="scientific">Batrachochytrium salamandrivorans</name>
    <dbReference type="NCBI Taxonomy" id="1357716"/>
    <lineage>
        <taxon>Eukaryota</taxon>
        <taxon>Fungi</taxon>
        <taxon>Fungi incertae sedis</taxon>
        <taxon>Chytridiomycota</taxon>
        <taxon>Chytridiomycota incertae sedis</taxon>
        <taxon>Chytridiomycetes</taxon>
        <taxon>Rhizophydiales</taxon>
        <taxon>Rhizophydiales incertae sedis</taxon>
        <taxon>Batrachochytrium</taxon>
    </lineage>
</organism>
<gene>
    <name evidence="3" type="ORF">BASA50_004013</name>
</gene>
<dbReference type="EMBL" id="JAFCIX010000116">
    <property type="protein sequence ID" value="KAH6598132.1"/>
    <property type="molecule type" value="Genomic_DNA"/>
</dbReference>
<accession>A0ABQ8FK19</accession>
<feature type="transmembrane region" description="Helical" evidence="2">
    <location>
        <begin position="12"/>
        <end position="34"/>
    </location>
</feature>
<feature type="transmembrane region" description="Helical" evidence="2">
    <location>
        <begin position="112"/>
        <end position="137"/>
    </location>
</feature>
<sequence length="205" mass="21665">MGSSSPNIKLLVANIISLLAAILLILVLCIPVIVDIDIRDADYDNIGLITECDSDSCRWTCYRASRNNEVCTNLNLAKAFGAVSVAFVLLYVLTILGMQFGGKMSVSIFKSIGGGIIAIGILTAVGAALTVIFIAQAYSISSRRARGSHSIMYGNGFYAAIIGLVAVVLSMALAGYGFYSPRPLSHSSSDHDYENRSSSNGNPAS</sequence>
<keyword evidence="4" id="KW-1185">Reference proteome</keyword>